<dbReference type="PROSITE" id="PS50221">
    <property type="entry name" value="GAIN_B"/>
    <property type="match status" value="1"/>
</dbReference>
<dbReference type="GO" id="GO:0005886">
    <property type="term" value="C:plasma membrane"/>
    <property type="evidence" value="ECO:0007669"/>
    <property type="project" value="TreeGrafter"/>
</dbReference>
<reference evidence="10 11" key="1">
    <citation type="submission" date="2020-06" db="EMBL/GenBank/DDBJ databases">
        <authorList>
            <consortium name="Wellcome Sanger Institute Data Sharing"/>
        </authorList>
    </citation>
    <scope>NUCLEOTIDE SEQUENCE [LARGE SCALE GENOMIC DNA]</scope>
</reference>
<dbReference type="PRINTS" id="PR00249">
    <property type="entry name" value="GPCRSECRETIN"/>
</dbReference>
<feature type="chain" id="PRO_5044331078" description="G-protein coupled receptor" evidence="7">
    <location>
        <begin position="19"/>
        <end position="616"/>
    </location>
</feature>
<dbReference type="SMART" id="SM00303">
    <property type="entry name" value="GPS"/>
    <property type="match status" value="1"/>
</dbReference>
<dbReference type="InterPro" id="IPR017981">
    <property type="entry name" value="GPCR_2-like_7TM"/>
</dbReference>
<dbReference type="GO" id="GO:0004930">
    <property type="term" value="F:G protein-coupled receptor activity"/>
    <property type="evidence" value="ECO:0007669"/>
    <property type="project" value="InterPro"/>
</dbReference>
<protein>
    <recommendedName>
        <fullName evidence="12">G-protein coupled receptor</fullName>
    </recommendedName>
</protein>
<dbReference type="PANTHER" id="PTHR12011:SF454">
    <property type="entry name" value="ADHESION G-PROTEIN COUPLED RECEPTOR G5-LIKE"/>
    <property type="match status" value="1"/>
</dbReference>
<dbReference type="PROSITE" id="PS50261">
    <property type="entry name" value="G_PROTEIN_RECEP_F2_4"/>
    <property type="match status" value="1"/>
</dbReference>
<keyword evidence="5" id="KW-1015">Disulfide bond</keyword>
<dbReference type="GO" id="GO:0007189">
    <property type="term" value="P:adenylate cyclase-activating G protein-coupled receptor signaling pathway"/>
    <property type="evidence" value="ECO:0007669"/>
    <property type="project" value="TreeGrafter"/>
</dbReference>
<dbReference type="Proteomes" id="UP000694580">
    <property type="component" value="Chromosome 16"/>
</dbReference>
<accession>A0AAY4DX89</accession>
<keyword evidence="7" id="KW-0732">Signal</keyword>
<dbReference type="InterPro" id="IPR057244">
    <property type="entry name" value="GAIN_B"/>
</dbReference>
<evidence type="ECO:0000259" key="9">
    <source>
        <dbReference type="PROSITE" id="PS50261"/>
    </source>
</evidence>
<dbReference type="Gene3D" id="1.20.1070.10">
    <property type="entry name" value="Rhodopsin 7-helix transmembrane proteins"/>
    <property type="match status" value="1"/>
</dbReference>
<feature type="domain" description="GAIN-B" evidence="8">
    <location>
        <begin position="166"/>
        <end position="328"/>
    </location>
</feature>
<dbReference type="InterPro" id="IPR000832">
    <property type="entry name" value="GPCR_2_secretin-like"/>
</dbReference>
<keyword evidence="2 6" id="KW-0812">Transmembrane</keyword>
<dbReference type="Gene3D" id="2.60.220.50">
    <property type="match status" value="1"/>
</dbReference>
<dbReference type="Ensembl" id="ENSDCDT00010060261.1">
    <property type="protein sequence ID" value="ENSDCDP00010049849.1"/>
    <property type="gene ID" value="ENSDCDG00010029720.1"/>
</dbReference>
<dbReference type="GeneTree" id="ENSGT00940000154285"/>
<evidence type="ECO:0000256" key="1">
    <source>
        <dbReference type="ARBA" id="ARBA00004141"/>
    </source>
</evidence>
<evidence type="ECO:0000313" key="10">
    <source>
        <dbReference type="Ensembl" id="ENSDCDP00010049849.1"/>
    </source>
</evidence>
<feature type="transmembrane region" description="Helical" evidence="6">
    <location>
        <begin position="338"/>
        <end position="360"/>
    </location>
</feature>
<evidence type="ECO:0000256" key="5">
    <source>
        <dbReference type="ARBA" id="ARBA00023157"/>
    </source>
</evidence>
<dbReference type="InterPro" id="IPR046338">
    <property type="entry name" value="GAIN_dom_sf"/>
</dbReference>
<feature type="domain" description="G-protein coupled receptors family 2 profile 2" evidence="9">
    <location>
        <begin position="336"/>
        <end position="592"/>
    </location>
</feature>
<name>A0AAY4DX89_9TELE</name>
<evidence type="ECO:0000256" key="2">
    <source>
        <dbReference type="ARBA" id="ARBA00022692"/>
    </source>
</evidence>
<evidence type="ECO:0000259" key="8">
    <source>
        <dbReference type="PROSITE" id="PS50221"/>
    </source>
</evidence>
<evidence type="ECO:0008006" key="12">
    <source>
        <dbReference type="Google" id="ProtNLM"/>
    </source>
</evidence>
<feature type="transmembrane region" description="Helical" evidence="6">
    <location>
        <begin position="409"/>
        <end position="431"/>
    </location>
</feature>
<keyword evidence="11" id="KW-1185">Reference proteome</keyword>
<feature type="transmembrane region" description="Helical" evidence="6">
    <location>
        <begin position="372"/>
        <end position="389"/>
    </location>
</feature>
<feature type="transmembrane region" description="Helical" evidence="6">
    <location>
        <begin position="567"/>
        <end position="588"/>
    </location>
</feature>
<dbReference type="Pfam" id="PF01825">
    <property type="entry name" value="GPS"/>
    <property type="match status" value="1"/>
</dbReference>
<evidence type="ECO:0000256" key="3">
    <source>
        <dbReference type="ARBA" id="ARBA00022989"/>
    </source>
</evidence>
<dbReference type="AlphaFoldDB" id="A0AAY4DX89"/>
<sequence length="616" mass="70445">MHLFLLMILLISEIPTNCCDQASFNISSSDSNFTFTLNMNITIIDNPTDGLVCLWHDDECYAECLQCNIKNTSCLICFVNLSNGDFEISNKFCNCSCQIHMCSSTFMLNLMHDIMTRSMLNGLETLSNLKHMCMKSLMKNLTVLNTLIDVERAILREIMNTPFPEESKDFYFKDLALRVVKINFTNQNNNQFQIKAPERGLPVKVWIPEEAFEDVPEEKRRAAVVMYQSAEHLLAYTNNNLVSTVIRIEVTNERPVLLSCPLKIHFTTNNISSEMFAPTCQYFNDYDKKGWDSQGCINAVYKDDSNTMECTWNHMTPFAILMTLYFKVPSVTWNILTYISYIGSGLSIFFTAASIISFIITRKWRVDQSSSIHASLNAALFLLNVSFMLSEWAASMHQEALCICVAVAMQYGLLSSFTWMAIEAVHLYLVLIRVFKSYFRHYIAKLSMVGWGVPLVLVVVPLTLKDIYPVYGSISMTMKDNNQTNHLCWIMKPIFMYGMNLTYFSIIFLLNHGILCTVAVQIWRLRRSDPIAKRTLGCKDVLTLLGFTCLLGSTWGLSFLSNSDTSYVILYLFCIFNTLQGFLIFLWICGKAKKQRQDAASTIWSIENSRVHLKNV</sequence>
<evidence type="ECO:0000256" key="6">
    <source>
        <dbReference type="SAM" id="Phobius"/>
    </source>
</evidence>
<feature type="signal peptide" evidence="7">
    <location>
        <begin position="1"/>
        <end position="18"/>
    </location>
</feature>
<evidence type="ECO:0000313" key="11">
    <source>
        <dbReference type="Proteomes" id="UP000694580"/>
    </source>
</evidence>
<dbReference type="PANTHER" id="PTHR12011">
    <property type="entry name" value="ADHESION G-PROTEIN COUPLED RECEPTOR"/>
    <property type="match status" value="1"/>
</dbReference>
<feature type="transmembrane region" description="Helical" evidence="6">
    <location>
        <begin position="443"/>
        <end position="464"/>
    </location>
</feature>
<comment type="subcellular location">
    <subcellularLocation>
        <location evidence="1">Membrane</location>
        <topology evidence="1">Multi-pass membrane protein</topology>
    </subcellularLocation>
</comment>
<proteinExistence type="predicted"/>
<dbReference type="InterPro" id="IPR000203">
    <property type="entry name" value="GPS"/>
</dbReference>
<dbReference type="GeneID" id="114766401"/>
<keyword evidence="4 6" id="KW-0472">Membrane</keyword>
<reference evidence="10" key="3">
    <citation type="submission" date="2025-09" db="UniProtKB">
        <authorList>
            <consortium name="Ensembl"/>
        </authorList>
    </citation>
    <scope>IDENTIFICATION</scope>
</reference>
<feature type="transmembrane region" description="Helical" evidence="6">
    <location>
        <begin position="541"/>
        <end position="561"/>
    </location>
</feature>
<dbReference type="GO" id="GO:0007166">
    <property type="term" value="P:cell surface receptor signaling pathway"/>
    <property type="evidence" value="ECO:0007669"/>
    <property type="project" value="InterPro"/>
</dbReference>
<organism evidence="10 11">
    <name type="scientific">Denticeps clupeoides</name>
    <name type="common">denticle herring</name>
    <dbReference type="NCBI Taxonomy" id="299321"/>
    <lineage>
        <taxon>Eukaryota</taxon>
        <taxon>Metazoa</taxon>
        <taxon>Chordata</taxon>
        <taxon>Craniata</taxon>
        <taxon>Vertebrata</taxon>
        <taxon>Euteleostomi</taxon>
        <taxon>Actinopterygii</taxon>
        <taxon>Neopterygii</taxon>
        <taxon>Teleostei</taxon>
        <taxon>Clupei</taxon>
        <taxon>Clupeiformes</taxon>
        <taxon>Denticipitoidei</taxon>
        <taxon>Denticipitidae</taxon>
        <taxon>Denticeps</taxon>
    </lineage>
</organism>
<gene>
    <name evidence="10" type="primary">LOC114766401</name>
</gene>
<evidence type="ECO:0000256" key="7">
    <source>
        <dbReference type="SAM" id="SignalP"/>
    </source>
</evidence>
<dbReference type="Pfam" id="PF00002">
    <property type="entry name" value="7tm_2"/>
    <property type="match status" value="1"/>
</dbReference>
<dbReference type="RefSeq" id="XP_028812999.1">
    <property type="nucleotide sequence ID" value="XM_028957166.1"/>
</dbReference>
<keyword evidence="3 6" id="KW-1133">Transmembrane helix</keyword>
<feature type="transmembrane region" description="Helical" evidence="6">
    <location>
        <begin position="501"/>
        <end position="520"/>
    </location>
</feature>
<evidence type="ECO:0000256" key="4">
    <source>
        <dbReference type="ARBA" id="ARBA00023136"/>
    </source>
</evidence>
<reference evidence="10" key="2">
    <citation type="submission" date="2025-08" db="UniProtKB">
        <authorList>
            <consortium name="Ensembl"/>
        </authorList>
    </citation>
    <scope>IDENTIFICATION</scope>
</reference>